<dbReference type="EMBL" id="JAIVGD010000018">
    <property type="protein sequence ID" value="KAH0755011.1"/>
    <property type="molecule type" value="Genomic_DNA"/>
</dbReference>
<accession>A0ABQ7UT41</accession>
<protein>
    <submittedName>
        <fullName evidence="1">Uncharacterized protein</fullName>
    </submittedName>
</protein>
<organism evidence="1 2">
    <name type="scientific">Solanum tuberosum</name>
    <name type="common">Potato</name>
    <dbReference type="NCBI Taxonomy" id="4113"/>
    <lineage>
        <taxon>Eukaryota</taxon>
        <taxon>Viridiplantae</taxon>
        <taxon>Streptophyta</taxon>
        <taxon>Embryophyta</taxon>
        <taxon>Tracheophyta</taxon>
        <taxon>Spermatophyta</taxon>
        <taxon>Magnoliopsida</taxon>
        <taxon>eudicotyledons</taxon>
        <taxon>Gunneridae</taxon>
        <taxon>Pentapetalae</taxon>
        <taxon>asterids</taxon>
        <taxon>lamiids</taxon>
        <taxon>Solanales</taxon>
        <taxon>Solanaceae</taxon>
        <taxon>Solanoideae</taxon>
        <taxon>Solaneae</taxon>
        <taxon>Solanum</taxon>
    </lineage>
</organism>
<dbReference type="Proteomes" id="UP000826656">
    <property type="component" value="Unassembled WGS sequence"/>
</dbReference>
<keyword evidence="2" id="KW-1185">Reference proteome</keyword>
<reference evidence="1 2" key="1">
    <citation type="journal article" date="2021" name="bioRxiv">
        <title>Chromosome-scale and haplotype-resolved genome assembly of a tetraploid potato cultivar.</title>
        <authorList>
            <person name="Sun H."/>
            <person name="Jiao W.-B."/>
            <person name="Krause K."/>
            <person name="Campoy J.A."/>
            <person name="Goel M."/>
            <person name="Folz-Donahue K."/>
            <person name="Kukat C."/>
            <person name="Huettel B."/>
            <person name="Schneeberger K."/>
        </authorList>
    </citation>
    <scope>NUCLEOTIDE SEQUENCE [LARGE SCALE GENOMIC DNA]</scope>
    <source>
        <strain evidence="1">SolTubOtavaFocal</strain>
        <tissue evidence="1">Leaves</tissue>
    </source>
</reference>
<gene>
    <name evidence="1" type="ORF">KY290_025281</name>
</gene>
<sequence>MSTGMLCLVLIGLRDVQPYAPLRVMRQLARVQEIPPNDDMSRFVFETPPGFAFNREDILKIWYKSIISKQSEIVVEQDKGKVVPG</sequence>
<proteinExistence type="predicted"/>
<name>A0ABQ7UT41_SOLTU</name>
<comment type="caution">
    <text evidence="1">The sequence shown here is derived from an EMBL/GenBank/DDBJ whole genome shotgun (WGS) entry which is preliminary data.</text>
</comment>
<evidence type="ECO:0000313" key="1">
    <source>
        <dbReference type="EMBL" id="KAH0755011.1"/>
    </source>
</evidence>
<evidence type="ECO:0000313" key="2">
    <source>
        <dbReference type="Proteomes" id="UP000826656"/>
    </source>
</evidence>